<evidence type="ECO:0000313" key="3">
    <source>
        <dbReference type="Proteomes" id="UP000184550"/>
    </source>
</evidence>
<name>A0A7Z9DXI4_9CYAN</name>
<organism evidence="2 3">
    <name type="scientific">Planktothrix serta PCC 8927</name>
    <dbReference type="NCBI Taxonomy" id="671068"/>
    <lineage>
        <taxon>Bacteria</taxon>
        <taxon>Bacillati</taxon>
        <taxon>Cyanobacteriota</taxon>
        <taxon>Cyanophyceae</taxon>
        <taxon>Oscillatoriophycideae</taxon>
        <taxon>Oscillatoriales</taxon>
        <taxon>Microcoleaceae</taxon>
        <taxon>Planktothrix</taxon>
    </lineage>
</organism>
<dbReference type="EMBL" id="CZCU02000046">
    <property type="protein sequence ID" value="VXD11271.1"/>
    <property type="molecule type" value="Genomic_DNA"/>
</dbReference>
<sequence length="88" mass="10140">MTCPRDKHGKLCCEIIQHPDPGRSQESFCNYCKDRFVRKGEWDFDGVWGVICVLFILLLVFMLAGCKKPATSVNELPNYLSTISERRK</sequence>
<keyword evidence="1" id="KW-0812">Transmembrane</keyword>
<reference evidence="2" key="1">
    <citation type="submission" date="2019-10" db="EMBL/GenBank/DDBJ databases">
        <authorList>
            <consortium name="Genoscope - CEA"/>
            <person name="William W."/>
        </authorList>
    </citation>
    <scope>NUCLEOTIDE SEQUENCE [LARGE SCALE GENOMIC DNA]</scope>
    <source>
        <strain evidence="2">BBR_PRJEB10992</strain>
    </source>
</reference>
<dbReference type="Proteomes" id="UP000184550">
    <property type="component" value="Unassembled WGS sequence"/>
</dbReference>
<keyword evidence="1" id="KW-0472">Membrane</keyword>
<feature type="transmembrane region" description="Helical" evidence="1">
    <location>
        <begin position="46"/>
        <end position="66"/>
    </location>
</feature>
<accession>A0A7Z9DXI4</accession>
<dbReference type="AlphaFoldDB" id="A0A7Z9DXI4"/>
<gene>
    <name evidence="2" type="ORF">PL8927_140083</name>
</gene>
<proteinExistence type="predicted"/>
<keyword evidence="3" id="KW-1185">Reference proteome</keyword>
<evidence type="ECO:0000313" key="2">
    <source>
        <dbReference type="EMBL" id="VXD11271.1"/>
    </source>
</evidence>
<keyword evidence="1" id="KW-1133">Transmembrane helix</keyword>
<protein>
    <submittedName>
        <fullName evidence="2">Uncharacterized protein</fullName>
    </submittedName>
</protein>
<evidence type="ECO:0000256" key="1">
    <source>
        <dbReference type="SAM" id="Phobius"/>
    </source>
</evidence>
<comment type="caution">
    <text evidence="2">The sequence shown here is derived from an EMBL/GenBank/DDBJ whole genome shotgun (WGS) entry which is preliminary data.</text>
</comment>